<dbReference type="SMART" id="SM00091">
    <property type="entry name" value="PAS"/>
    <property type="match status" value="3"/>
</dbReference>
<sequence length="1094" mass="120313">MAAHCRGFMVNRKEWLASCLALLVFLSSLPLWPATAGTLPGPASFIPHGLFLLWVVRRPASSVWLWPLPAWALASQWAGPLWAGSLALSLYLVVGTARFAGIHRSRFALDSLSSLLRLLAVLLLGPAVVAVLLLWGVQGYSGVKVPLPQALLHYGALALALVLCVPAAFAGVEYSRRRYVELMIIALVTLSLWATALGVGHLPLIPIYLLLYPCLLWAACRAGIGGATLLGLLILVLAAFLDGPSFQPVPLPANGIVLNLALVLSAQLVATQSEAAVRRIRQLQDSLARFEAWLRNSPNVMSLKDLEGRYLLVNRAYSRALGKAPAELIGKKSADFLPPEEAQATAEQDRQVLNALESRQYEQTLTLDGLPGDFLVTKFPLFDADGLPAGIGCIATDITQSKRERQAKQEAENRYHALIEQSLVGIYILQDERLAYVNDKLAEMLGYPGEDLLGKRIETVLAHEERQRLRQQINQRLSENISIMHFSARLVRKDGQLLDVEIHSRLFEYRGRAAIIGVVVDISDRVQADANQKLASKVFENAAEGILITGADYRIIAVNQAFTRITGYQSEQVIGRVSRIFRDNTSWSVAMLDGLARHGHWQGEMLDRRRSHEWYPAELSISAVRDDAGVITNYVGVFADITVRKQAEERLQFLANHDPLTRLPNRSWLIACLEDRIQQIAGSGQQVAVMFLDLDRFKLINDSFGHQTGDELLRETASRLEQVVGGRGQIARLGGDEFTLLVSHFASQATLSTLAEDILAVLAQPLWLEGQELIVTGSLGISVYPCDGSDARTLLKNADVAMYRAKEAGKNTYQFFAAEMNAQAIERLQLESGLRQALERGEFELHFQPIVAAETHRLEALEVLLRWRHPELGLVPPVRFIPLAEETGLIRPIGDWVIRQACRQLADWDCLGLHVPRLAINLSARQFEQQALIVQVAGALAEAGIAAGRLELEMTESMVMQNPCEAVSLLGELKALGVRLSIDDFGTGYSSLSYLKRFPLDTLKIDRSFIEGLPGDGDNAAIAEAILAMARKLSFSVVAEGVETEAQAAFLSAKGCQLLQGYLFSRPLPAGELTAWLRRQTPQPRTADTGTMAS</sequence>
<dbReference type="SMART" id="SM00267">
    <property type="entry name" value="GGDEF"/>
    <property type="match status" value="1"/>
</dbReference>
<evidence type="ECO:0000259" key="4">
    <source>
        <dbReference type="PROSITE" id="PS50883"/>
    </source>
</evidence>
<reference evidence="7" key="1">
    <citation type="submission" date="2017-04" db="EMBL/GenBank/DDBJ databases">
        <authorList>
            <person name="Varghese N."/>
            <person name="Submissions S."/>
        </authorList>
    </citation>
    <scope>NUCLEOTIDE SEQUENCE [LARGE SCALE GENOMIC DNA]</scope>
    <source>
        <strain evidence="7">DSM 22618</strain>
    </source>
</reference>
<feature type="domain" description="PAS" evidence="2">
    <location>
        <begin position="531"/>
        <end position="576"/>
    </location>
</feature>
<dbReference type="InterPro" id="IPR029787">
    <property type="entry name" value="Nucleotide_cyclase"/>
</dbReference>
<feature type="transmembrane region" description="Helical" evidence="1">
    <location>
        <begin position="69"/>
        <end position="94"/>
    </location>
</feature>
<feature type="domain" description="PAS" evidence="2">
    <location>
        <begin position="431"/>
        <end position="480"/>
    </location>
</feature>
<dbReference type="InterPro" id="IPR000700">
    <property type="entry name" value="PAS-assoc_C"/>
</dbReference>
<dbReference type="Gene3D" id="3.30.450.20">
    <property type="entry name" value="PAS domain"/>
    <property type="match status" value="3"/>
</dbReference>
<evidence type="ECO:0000313" key="7">
    <source>
        <dbReference type="Proteomes" id="UP000192920"/>
    </source>
</evidence>
<feature type="domain" description="GGDEF" evidence="5">
    <location>
        <begin position="685"/>
        <end position="818"/>
    </location>
</feature>
<evidence type="ECO:0000259" key="3">
    <source>
        <dbReference type="PROSITE" id="PS50113"/>
    </source>
</evidence>
<name>A0A1Y6B9D0_9NEIS</name>
<evidence type="ECO:0000259" key="5">
    <source>
        <dbReference type="PROSITE" id="PS50887"/>
    </source>
</evidence>
<dbReference type="Gene3D" id="3.20.20.450">
    <property type="entry name" value="EAL domain"/>
    <property type="match status" value="1"/>
</dbReference>
<evidence type="ECO:0000259" key="2">
    <source>
        <dbReference type="PROSITE" id="PS50112"/>
    </source>
</evidence>
<evidence type="ECO:0000313" key="6">
    <source>
        <dbReference type="EMBL" id="SME97832.1"/>
    </source>
</evidence>
<feature type="transmembrane region" description="Helical" evidence="1">
    <location>
        <begin position="215"/>
        <end position="241"/>
    </location>
</feature>
<dbReference type="CDD" id="cd00130">
    <property type="entry name" value="PAS"/>
    <property type="match status" value="3"/>
</dbReference>
<feature type="domain" description="PAS" evidence="2">
    <location>
        <begin position="286"/>
        <end position="359"/>
    </location>
</feature>
<dbReference type="NCBIfam" id="TIGR00254">
    <property type="entry name" value="GGDEF"/>
    <property type="match status" value="1"/>
</dbReference>
<dbReference type="InterPro" id="IPR001610">
    <property type="entry name" value="PAC"/>
</dbReference>
<dbReference type="AlphaFoldDB" id="A0A1Y6B9D0"/>
<feature type="transmembrane region" description="Helical" evidence="1">
    <location>
        <begin position="150"/>
        <end position="172"/>
    </location>
</feature>
<feature type="transmembrane region" description="Helical" evidence="1">
    <location>
        <begin position="253"/>
        <end position="270"/>
    </location>
</feature>
<dbReference type="PROSITE" id="PS50883">
    <property type="entry name" value="EAL"/>
    <property type="match status" value="1"/>
</dbReference>
<feature type="transmembrane region" description="Helical" evidence="1">
    <location>
        <begin position="115"/>
        <end position="138"/>
    </location>
</feature>
<dbReference type="PROSITE" id="PS50887">
    <property type="entry name" value="GGDEF"/>
    <property type="match status" value="1"/>
</dbReference>
<dbReference type="PROSITE" id="PS50112">
    <property type="entry name" value="PAS"/>
    <property type="match status" value="3"/>
</dbReference>
<dbReference type="Pfam" id="PF00990">
    <property type="entry name" value="GGDEF"/>
    <property type="match status" value="1"/>
</dbReference>
<dbReference type="SMART" id="SM00086">
    <property type="entry name" value="PAC"/>
    <property type="match status" value="3"/>
</dbReference>
<dbReference type="Gene3D" id="3.30.70.270">
    <property type="match status" value="1"/>
</dbReference>
<keyword evidence="1" id="KW-0812">Transmembrane</keyword>
<dbReference type="InterPro" id="IPR035965">
    <property type="entry name" value="PAS-like_dom_sf"/>
</dbReference>
<dbReference type="InterPro" id="IPR052155">
    <property type="entry name" value="Biofilm_reg_signaling"/>
</dbReference>
<feature type="transmembrane region" description="Helical" evidence="1">
    <location>
        <begin position="184"/>
        <end position="209"/>
    </location>
</feature>
<dbReference type="InterPro" id="IPR043128">
    <property type="entry name" value="Rev_trsase/Diguanyl_cyclase"/>
</dbReference>
<keyword evidence="1" id="KW-1133">Transmembrane helix</keyword>
<dbReference type="Pfam" id="PF00563">
    <property type="entry name" value="EAL"/>
    <property type="match status" value="1"/>
</dbReference>
<dbReference type="SUPFAM" id="SSF55073">
    <property type="entry name" value="Nucleotide cyclase"/>
    <property type="match status" value="1"/>
</dbReference>
<evidence type="ECO:0000256" key="1">
    <source>
        <dbReference type="SAM" id="Phobius"/>
    </source>
</evidence>
<dbReference type="PROSITE" id="PS50113">
    <property type="entry name" value="PAC"/>
    <property type="match status" value="2"/>
</dbReference>
<dbReference type="PANTHER" id="PTHR44757">
    <property type="entry name" value="DIGUANYLATE CYCLASE DGCP"/>
    <property type="match status" value="1"/>
</dbReference>
<dbReference type="SMART" id="SM00052">
    <property type="entry name" value="EAL"/>
    <property type="match status" value="1"/>
</dbReference>
<dbReference type="STRING" id="1123014.SAMN02745746_00467"/>
<keyword evidence="1" id="KW-0472">Membrane</keyword>
<dbReference type="Pfam" id="PF13426">
    <property type="entry name" value="PAS_9"/>
    <property type="match status" value="2"/>
</dbReference>
<dbReference type="CDD" id="cd01948">
    <property type="entry name" value="EAL"/>
    <property type="match status" value="1"/>
</dbReference>
<dbReference type="SUPFAM" id="SSF55785">
    <property type="entry name" value="PYP-like sensor domain (PAS domain)"/>
    <property type="match status" value="3"/>
</dbReference>
<keyword evidence="7" id="KW-1185">Reference proteome</keyword>
<protein>
    <submittedName>
        <fullName evidence="6">PAS domain S-box-containing protein/diguanylate cyclase (GGDEF) domain-containing protein</fullName>
    </submittedName>
</protein>
<dbReference type="PANTHER" id="PTHR44757:SF2">
    <property type="entry name" value="BIOFILM ARCHITECTURE MAINTENANCE PROTEIN MBAA"/>
    <property type="match status" value="1"/>
</dbReference>
<dbReference type="SUPFAM" id="SSF141868">
    <property type="entry name" value="EAL domain-like"/>
    <property type="match status" value="1"/>
</dbReference>
<organism evidence="6 7">
    <name type="scientific">Pseudogulbenkiania subflava DSM 22618</name>
    <dbReference type="NCBI Taxonomy" id="1123014"/>
    <lineage>
        <taxon>Bacteria</taxon>
        <taxon>Pseudomonadati</taxon>
        <taxon>Pseudomonadota</taxon>
        <taxon>Betaproteobacteria</taxon>
        <taxon>Neisseriales</taxon>
        <taxon>Chromobacteriaceae</taxon>
        <taxon>Pseudogulbenkiania</taxon>
    </lineage>
</organism>
<dbReference type="Pfam" id="PF08448">
    <property type="entry name" value="PAS_4"/>
    <property type="match status" value="1"/>
</dbReference>
<gene>
    <name evidence="6" type="ORF">SAMN02745746_00467</name>
</gene>
<proteinExistence type="predicted"/>
<dbReference type="InterPro" id="IPR000160">
    <property type="entry name" value="GGDEF_dom"/>
</dbReference>
<dbReference type="InterPro" id="IPR035919">
    <property type="entry name" value="EAL_sf"/>
</dbReference>
<feature type="domain" description="PAC" evidence="3">
    <location>
        <begin position="601"/>
        <end position="653"/>
    </location>
</feature>
<dbReference type="Proteomes" id="UP000192920">
    <property type="component" value="Unassembled WGS sequence"/>
</dbReference>
<dbReference type="InterPro" id="IPR013656">
    <property type="entry name" value="PAS_4"/>
</dbReference>
<dbReference type="EMBL" id="FXAG01000002">
    <property type="protein sequence ID" value="SME97832.1"/>
    <property type="molecule type" value="Genomic_DNA"/>
</dbReference>
<feature type="domain" description="EAL" evidence="4">
    <location>
        <begin position="827"/>
        <end position="1081"/>
    </location>
</feature>
<dbReference type="NCBIfam" id="TIGR00229">
    <property type="entry name" value="sensory_box"/>
    <property type="match status" value="3"/>
</dbReference>
<feature type="domain" description="PAC" evidence="3">
    <location>
        <begin position="484"/>
        <end position="534"/>
    </location>
</feature>
<dbReference type="InterPro" id="IPR000014">
    <property type="entry name" value="PAS"/>
</dbReference>
<dbReference type="CDD" id="cd01949">
    <property type="entry name" value="GGDEF"/>
    <property type="match status" value="1"/>
</dbReference>
<dbReference type="InterPro" id="IPR001633">
    <property type="entry name" value="EAL_dom"/>
</dbReference>
<dbReference type="FunFam" id="3.20.20.450:FF:000001">
    <property type="entry name" value="Cyclic di-GMP phosphodiesterase yahA"/>
    <property type="match status" value="1"/>
</dbReference>
<accession>A0A1Y6B9D0</accession>